<dbReference type="AlphaFoldDB" id="A0A9E2KMA5"/>
<dbReference type="InterPro" id="IPR018201">
    <property type="entry name" value="Ketoacyl_synth_AS"/>
</dbReference>
<dbReference type="Proteomes" id="UP000824150">
    <property type="component" value="Unassembled WGS sequence"/>
</dbReference>
<dbReference type="Pfam" id="PF02801">
    <property type="entry name" value="Ketoacyl-synt_C"/>
    <property type="match status" value="1"/>
</dbReference>
<keyword evidence="3 4" id="KW-0808">Transferase</keyword>
<comment type="caution">
    <text evidence="6">The sequence shown here is derived from an EMBL/GenBank/DDBJ whole genome shotgun (WGS) entry which is preliminary data.</text>
</comment>
<evidence type="ECO:0000259" key="5">
    <source>
        <dbReference type="PROSITE" id="PS52004"/>
    </source>
</evidence>
<dbReference type="GO" id="GO:0005829">
    <property type="term" value="C:cytosol"/>
    <property type="evidence" value="ECO:0007669"/>
    <property type="project" value="TreeGrafter"/>
</dbReference>
<dbReference type="Pfam" id="PF00109">
    <property type="entry name" value="ketoacyl-synt"/>
    <property type="match status" value="1"/>
</dbReference>
<dbReference type="SUPFAM" id="SSF53901">
    <property type="entry name" value="Thiolase-like"/>
    <property type="match status" value="1"/>
</dbReference>
<dbReference type="GO" id="GO:0006633">
    <property type="term" value="P:fatty acid biosynthetic process"/>
    <property type="evidence" value="ECO:0007669"/>
    <property type="project" value="InterPro"/>
</dbReference>
<comment type="pathway">
    <text evidence="1">Lipid metabolism; fatty acid biosynthesis.</text>
</comment>
<dbReference type="EC" id="2.3.1.179" evidence="6"/>
<dbReference type="InterPro" id="IPR020841">
    <property type="entry name" value="PKS_Beta-ketoAc_synthase_dom"/>
</dbReference>
<evidence type="ECO:0000256" key="3">
    <source>
        <dbReference type="ARBA" id="ARBA00022679"/>
    </source>
</evidence>
<dbReference type="PANTHER" id="PTHR11712:SF320">
    <property type="entry name" value="BETA-KETOACYL SYNTHASE"/>
    <property type="match status" value="1"/>
</dbReference>
<evidence type="ECO:0000313" key="6">
    <source>
        <dbReference type="EMBL" id="MBU3826554.1"/>
    </source>
</evidence>
<dbReference type="EMBL" id="JAHLFG010000037">
    <property type="protein sequence ID" value="MBU3826554.1"/>
    <property type="molecule type" value="Genomic_DNA"/>
</dbReference>
<gene>
    <name evidence="6" type="ORF">IAA31_03590</name>
</gene>
<dbReference type="SMART" id="SM00825">
    <property type="entry name" value="PKS_KS"/>
    <property type="match status" value="1"/>
</dbReference>
<name>A0A9E2KMA5_9GAMM</name>
<dbReference type="InterPro" id="IPR014031">
    <property type="entry name" value="Ketoacyl_synth_C"/>
</dbReference>
<dbReference type="InterPro" id="IPR014030">
    <property type="entry name" value="Ketoacyl_synth_N"/>
</dbReference>
<sequence length="389" mass="40787">MIYLNAYAACCALGGDLTAIGQNLAAAHSGLQAYRTLLSDRACTYLGKVSAPLEPLPEHLKAQDSRNNRLLYRAWRELAPQFAKLSAGVDPARIGIVLGTSTSGLGEAEGVVKAVFKGQGVPEHYVYAQQELGSPSTFLQQLLQVSGPCYTISTACSSSLRAIISGYRLLQAHLCDVVIVGGADALSAMPVNGFHAMGLVAIDEPCAPFGEKRAGISIGEGAGLMVLSRQASPLAIVGLGESSDAYHISSPHPQGRGAQAAMLQALKMANISASELAYVNLHGTGTTMNDAIEAQLMANLAPQVPCSSTKYLTGHTLGACGAIETIMLAIMATQTLTLPAQDFTRHPRDPSLPEFNLLTKPTPLNGHYLMNNAFAFGGNNAALILQLLS</sequence>
<dbReference type="PROSITE" id="PS52004">
    <property type="entry name" value="KS3_2"/>
    <property type="match status" value="1"/>
</dbReference>
<dbReference type="Gene3D" id="3.40.47.10">
    <property type="match status" value="1"/>
</dbReference>
<dbReference type="CDD" id="cd00834">
    <property type="entry name" value="KAS_I_II"/>
    <property type="match status" value="1"/>
</dbReference>
<evidence type="ECO:0000313" key="7">
    <source>
        <dbReference type="Proteomes" id="UP000824150"/>
    </source>
</evidence>
<accession>A0A9E2KMA5</accession>
<keyword evidence="6" id="KW-0012">Acyltransferase</keyword>
<dbReference type="NCBIfam" id="NF006618">
    <property type="entry name" value="PRK09185.1"/>
    <property type="match status" value="1"/>
</dbReference>
<reference evidence="6" key="2">
    <citation type="submission" date="2021-04" db="EMBL/GenBank/DDBJ databases">
        <authorList>
            <person name="Gilroy R."/>
        </authorList>
    </citation>
    <scope>NUCLEOTIDE SEQUENCE</scope>
    <source>
        <strain evidence="6">687</strain>
    </source>
</reference>
<comment type="similarity">
    <text evidence="2 4">Belongs to the thiolase-like superfamily. Beta-ketoacyl-ACP synthases family.</text>
</comment>
<reference evidence="6" key="1">
    <citation type="journal article" date="2021" name="PeerJ">
        <title>Extensive microbial diversity within the chicken gut microbiome revealed by metagenomics and culture.</title>
        <authorList>
            <person name="Gilroy R."/>
            <person name="Ravi A."/>
            <person name="Getino M."/>
            <person name="Pursley I."/>
            <person name="Horton D.L."/>
            <person name="Alikhan N.F."/>
            <person name="Baker D."/>
            <person name="Gharbi K."/>
            <person name="Hall N."/>
            <person name="Watson M."/>
            <person name="Adriaenssens E.M."/>
            <person name="Foster-Nyarko E."/>
            <person name="Jarju S."/>
            <person name="Secka A."/>
            <person name="Antonio M."/>
            <person name="Oren A."/>
            <person name="Chaudhuri R.R."/>
            <person name="La Ragione R."/>
            <person name="Hildebrand F."/>
            <person name="Pallen M.J."/>
        </authorList>
    </citation>
    <scope>NUCLEOTIDE SEQUENCE</scope>
    <source>
        <strain evidence="6">687</strain>
    </source>
</reference>
<organism evidence="6 7">
    <name type="scientific">Candidatus Anaerobiospirillum merdipullorum</name>
    <dbReference type="NCBI Taxonomy" id="2838450"/>
    <lineage>
        <taxon>Bacteria</taxon>
        <taxon>Pseudomonadati</taxon>
        <taxon>Pseudomonadota</taxon>
        <taxon>Gammaproteobacteria</taxon>
        <taxon>Aeromonadales</taxon>
        <taxon>Succinivibrionaceae</taxon>
        <taxon>Anaerobiospirillum</taxon>
    </lineage>
</organism>
<feature type="domain" description="Ketosynthase family 3 (KS3)" evidence="5">
    <location>
        <begin position="1"/>
        <end position="387"/>
    </location>
</feature>
<dbReference type="PANTHER" id="PTHR11712">
    <property type="entry name" value="POLYKETIDE SYNTHASE-RELATED"/>
    <property type="match status" value="1"/>
</dbReference>
<evidence type="ECO:0000256" key="4">
    <source>
        <dbReference type="RuleBase" id="RU003694"/>
    </source>
</evidence>
<evidence type="ECO:0000256" key="1">
    <source>
        <dbReference type="ARBA" id="ARBA00005194"/>
    </source>
</evidence>
<dbReference type="GO" id="GO:0004315">
    <property type="term" value="F:3-oxoacyl-[acyl-carrier-protein] synthase activity"/>
    <property type="evidence" value="ECO:0007669"/>
    <property type="project" value="UniProtKB-EC"/>
</dbReference>
<evidence type="ECO:0000256" key="2">
    <source>
        <dbReference type="ARBA" id="ARBA00008467"/>
    </source>
</evidence>
<protein>
    <submittedName>
        <fullName evidence="6">Beta-ketoacyl-ACP synthase</fullName>
        <ecNumber evidence="6">2.3.1.179</ecNumber>
    </submittedName>
</protein>
<dbReference type="InterPro" id="IPR016039">
    <property type="entry name" value="Thiolase-like"/>
</dbReference>
<dbReference type="PROSITE" id="PS00606">
    <property type="entry name" value="KS3_1"/>
    <property type="match status" value="1"/>
</dbReference>
<dbReference type="InterPro" id="IPR000794">
    <property type="entry name" value="Beta-ketoacyl_synthase"/>
</dbReference>
<proteinExistence type="inferred from homology"/>